<sequence length="1119" mass="129998">MQTLSLDFAADDTATGFRLRRLEVLNWGTFHRHVWAIAPQGHNALLTGDIGSGKSTLVDAVTTLLVPHHRIVYNKAAGAEGKERSLYSYIRGEYKSAKDDLTQSAKAIALRDENSYTVLLAQFHNEGFSQSVTLAQVFWLKDQKRNPERFFVVAQGPLSIAEHFSGFGSDILDLKKRLKRLPRVEVLENFKEYGTRFRHLFGIQNEQALELFYQTVSMKSVGNLTDFVRNHMLDEGEVESRIEELRRNFDNLNRAHEAVLKAKEQIGRLAPLVEDGHRFRELSVAIEDLRCCREALVAYFARHKEGLLEAQIESLETEVKKIGHHLAVLKEEIGQLRHKEGELKTCIDESGGRRLQALEQEIAGLEREREKKQQREDEYRGHGAKLELPTVHSEEDFYRNVNSARALLTEIETVIEEIRKREIDLSVSRQELIKERARVDDELDSLRRRKNNIPLNNLELRREMAQILGVDESRLPFAGELLQVDEAAAEWEGAIERLLHNFALSLLVPEDLYKDVCRYVDRTNLRGRLVYFRVREEEGTNRQLPPETDALVRKLRIKPDSLSYPWLERHLRERFDYRCCDDLEQFRRLPRALTRSGQIKSGGQRHEKDDRSSILDRSRYVLGWSNEEKIRALEGVRRGMEVEARRLTDELTALGKRQQEQTGRRDAVRDLLKFVDYGEIHWAPLARSIQSLLEEKAEIERSSDTLQALRNQLELTRQELELKEKRQGDLGKEGGKQEERLETRRAELAEARQLRELLTEEERRIWFPKIDPFCLQSLNLQNIDKAQRETREAIQARLDGDEKKNRRLTEKLVGAMQVYKNAYPAETAEVDAGLEALGEFETMLQTLQEQDLPRHEERFKQLLNEGTINSVALFQNQLDKERQQIAKKIETINGSLRQIEYNPGTYIELVMDKTQDAEVREFQQDVRQCLSHMEETEIYNEAKFLQVKSLIDRFNGREGLVDLDRRWTRKVTDVRNWFAFSASERWQEDGSEREFYSDASGKSGGQKEKLAYTILASALAYQFGLEWGAVQSRSFRFVVIDEAFGKGSDESTRYGLELFKKLHLQLLIVTPLQKIHVIEDYIRSVHYVHNEGGANSVLRNLTLEEYREEKERFRGTREG</sequence>
<keyword evidence="1" id="KW-0175">Coiled coil</keyword>
<reference evidence="2 3" key="1">
    <citation type="submission" date="2019-07" db="EMBL/GenBank/DDBJ databases">
        <title>Insights of Desulfuromonas acetexigens electromicrobiology.</title>
        <authorList>
            <person name="Katuri K."/>
            <person name="Sapireddy V."/>
            <person name="Shaw D.R."/>
            <person name="Saikaly P."/>
        </authorList>
    </citation>
    <scope>NUCLEOTIDE SEQUENCE [LARGE SCALE GENOMIC DNA]</scope>
    <source>
        <strain evidence="2 3">2873</strain>
    </source>
</reference>
<dbReference type="AlphaFoldDB" id="A0A550J6D2"/>
<dbReference type="OrthoDB" id="174137at2"/>
<evidence type="ECO:0000313" key="3">
    <source>
        <dbReference type="Proteomes" id="UP000317155"/>
    </source>
</evidence>
<dbReference type="Pfam" id="PF13555">
    <property type="entry name" value="AAA_29"/>
    <property type="match status" value="1"/>
</dbReference>
<feature type="coiled-coil region" evidence="1">
    <location>
        <begin position="235"/>
        <end position="262"/>
    </location>
</feature>
<keyword evidence="2" id="KW-0378">Hydrolase</keyword>
<name>A0A550J6D2_9BACT</name>
<dbReference type="Pfam" id="PF13558">
    <property type="entry name" value="SbcC_Walker_B"/>
    <property type="match status" value="1"/>
</dbReference>
<feature type="coiled-coil region" evidence="1">
    <location>
        <begin position="689"/>
        <end position="764"/>
    </location>
</feature>
<keyword evidence="2" id="KW-0540">Nuclease</keyword>
<evidence type="ECO:0000313" key="2">
    <source>
        <dbReference type="EMBL" id="TRO78774.1"/>
    </source>
</evidence>
<dbReference type="GO" id="GO:0004527">
    <property type="term" value="F:exonuclease activity"/>
    <property type="evidence" value="ECO:0007669"/>
    <property type="project" value="UniProtKB-KW"/>
</dbReference>
<dbReference type="EMBL" id="VJVV01000014">
    <property type="protein sequence ID" value="TRO78774.1"/>
    <property type="molecule type" value="Genomic_DNA"/>
</dbReference>
<dbReference type="Gene3D" id="1.10.287.1490">
    <property type="match status" value="1"/>
</dbReference>
<organism evidence="2 3">
    <name type="scientific">Trichloromonas acetexigens</name>
    <dbReference type="NCBI Taxonomy" id="38815"/>
    <lineage>
        <taxon>Bacteria</taxon>
        <taxon>Pseudomonadati</taxon>
        <taxon>Thermodesulfobacteriota</taxon>
        <taxon>Desulfuromonadia</taxon>
        <taxon>Desulfuromonadales</taxon>
        <taxon>Trichloromonadaceae</taxon>
        <taxon>Trichloromonas</taxon>
    </lineage>
</organism>
<dbReference type="SUPFAM" id="SSF52540">
    <property type="entry name" value="P-loop containing nucleoside triphosphate hydrolases"/>
    <property type="match status" value="1"/>
</dbReference>
<gene>
    <name evidence="2" type="ORF">FL622_14965</name>
</gene>
<dbReference type="RefSeq" id="WP_092054392.1">
    <property type="nucleotide sequence ID" value="NZ_FOJJ01000006.1"/>
</dbReference>
<dbReference type="Gene3D" id="3.40.1140.10">
    <property type="match status" value="1"/>
</dbReference>
<accession>A0A550J6D2</accession>
<protein>
    <submittedName>
        <fullName evidence="2">ATP-dependent exonuclease SbcCD, C subunit-like protein</fullName>
    </submittedName>
</protein>
<feature type="coiled-coil region" evidence="1">
    <location>
        <begin position="312"/>
        <end position="449"/>
    </location>
</feature>
<comment type="caution">
    <text evidence="2">The sequence shown here is derived from an EMBL/GenBank/DDBJ whole genome shotgun (WGS) entry which is preliminary data.</text>
</comment>
<keyword evidence="3" id="KW-1185">Reference proteome</keyword>
<dbReference type="Gene3D" id="3.40.50.300">
    <property type="entry name" value="P-loop containing nucleotide triphosphate hydrolases"/>
    <property type="match status" value="1"/>
</dbReference>
<keyword evidence="2" id="KW-0269">Exonuclease</keyword>
<evidence type="ECO:0000256" key="1">
    <source>
        <dbReference type="SAM" id="Coils"/>
    </source>
</evidence>
<dbReference type="InterPro" id="IPR027417">
    <property type="entry name" value="P-loop_NTPase"/>
</dbReference>
<dbReference type="Proteomes" id="UP000317155">
    <property type="component" value="Unassembled WGS sequence"/>
</dbReference>
<proteinExistence type="predicted"/>